<reference evidence="1" key="1">
    <citation type="journal article" date="2013" name="Syst. Appl. Microbiol.">
        <title>New insights into the archaeal diversity of a hypersaline microbial mat obtained by a metagenomic approach.</title>
        <authorList>
            <person name="Lopez-Lopez A."/>
            <person name="Richter M."/>
            <person name="Pena A."/>
            <person name="Tamames J."/>
            <person name="Rossello-Mora R."/>
        </authorList>
    </citation>
    <scope>NUCLEOTIDE SEQUENCE</scope>
</reference>
<dbReference type="AlphaFoldDB" id="M1QBN9"/>
<name>M1QBN9_9ZZZZ</name>
<accession>M1QBN9</accession>
<dbReference type="EMBL" id="JX684091">
    <property type="protein sequence ID" value="AGF93403.1"/>
    <property type="molecule type" value="Genomic_DNA"/>
</dbReference>
<sequence length="178" mass="19691">MYNKMTKKILIGIALIGLVISMVSFSGGLASFTDAEYSSGNTFQADNMERDTGYLGRIDGVTNWNPSTQEPDESLGGNIFLLKTGGGSCQAVIKVEPKDWSNGENVIKISYRILDNYNNIYSTNIDGINRITVSGMGESQSINQNCATENVIVSPFYENGKIKAIDRIDFCYCDYYWP</sequence>
<gene>
    <name evidence="1" type="ORF">FLSS-25_0004</name>
</gene>
<evidence type="ECO:0000313" key="1">
    <source>
        <dbReference type="EMBL" id="AGF93403.1"/>
    </source>
</evidence>
<organism evidence="1">
    <name type="scientific">uncultured organism</name>
    <dbReference type="NCBI Taxonomy" id="155900"/>
    <lineage>
        <taxon>unclassified sequences</taxon>
        <taxon>environmental samples</taxon>
    </lineage>
</organism>
<protein>
    <submittedName>
        <fullName evidence="1">Secreted protein</fullName>
    </submittedName>
</protein>
<proteinExistence type="predicted"/>